<gene>
    <name evidence="2" type="ORF">MSAN_01344100</name>
</gene>
<dbReference type="AlphaFoldDB" id="A0A8H6YEG4"/>
<organism evidence="2 3">
    <name type="scientific">Mycena sanguinolenta</name>
    <dbReference type="NCBI Taxonomy" id="230812"/>
    <lineage>
        <taxon>Eukaryota</taxon>
        <taxon>Fungi</taxon>
        <taxon>Dikarya</taxon>
        <taxon>Basidiomycota</taxon>
        <taxon>Agaricomycotina</taxon>
        <taxon>Agaricomycetes</taxon>
        <taxon>Agaricomycetidae</taxon>
        <taxon>Agaricales</taxon>
        <taxon>Marasmiineae</taxon>
        <taxon>Mycenaceae</taxon>
        <taxon>Mycena</taxon>
    </lineage>
</organism>
<dbReference type="SUPFAM" id="SSF81383">
    <property type="entry name" value="F-box domain"/>
    <property type="match status" value="1"/>
</dbReference>
<dbReference type="PANTHER" id="PTHR38926">
    <property type="entry name" value="F-BOX DOMAIN CONTAINING PROTEIN, EXPRESSED"/>
    <property type="match status" value="1"/>
</dbReference>
<dbReference type="OrthoDB" id="2269034at2759"/>
<dbReference type="Gene3D" id="3.80.10.10">
    <property type="entry name" value="Ribonuclease Inhibitor"/>
    <property type="match status" value="1"/>
</dbReference>
<sequence>MNLTGASIRAAVVEQKERTRHCSKAEIERFIEESESKIISLESQICALQELRDHQRACVLALKHILSPIHSLPVELLAEIFHFTLRDNPNIKDMCRVSHVCSDWRQLAHSTPRLWTRFPSIDLYRDGNVPDHIIALLARSAPLSIRISFESRSGPGEKAINSGILEMLRASSRWSSLDLSFMNTTQPPLLEQLAQYRFDSLEEMELGLITDTQSTPPPAFIVPRLRKLSISNLTGQAPQIVIPWAQLTELTLEFDCRDGTLEVLSQCTNLVKADITILEWSQSPEVGQELIHFSRLQSLELRLWADSAVFFDCVSAPVLQELRLDLHEQSWDPPTDIPWTAAHITAFQLRTPNLTRLEFNSSDALMITSDNLVAAIRSAPSLTHLNLNCRNNCVDDAFIRTLHYEDGVPPLVPRLHNLVIDGTQVLTENVVVGMIASRWWEDTELVPPSISRWTHLELKVRCNWTRPLSEIREDYHMPSDAIL</sequence>
<dbReference type="InterPro" id="IPR032675">
    <property type="entry name" value="LRR_dom_sf"/>
</dbReference>
<evidence type="ECO:0000313" key="3">
    <source>
        <dbReference type="Proteomes" id="UP000623467"/>
    </source>
</evidence>
<evidence type="ECO:0000259" key="1">
    <source>
        <dbReference type="Pfam" id="PF12937"/>
    </source>
</evidence>
<protein>
    <submittedName>
        <fullName evidence="2">F-box domain-containing protein</fullName>
    </submittedName>
</protein>
<dbReference type="InterPro" id="IPR036047">
    <property type="entry name" value="F-box-like_dom_sf"/>
</dbReference>
<reference evidence="2" key="1">
    <citation type="submission" date="2020-05" db="EMBL/GenBank/DDBJ databases">
        <title>Mycena genomes resolve the evolution of fungal bioluminescence.</title>
        <authorList>
            <person name="Tsai I.J."/>
        </authorList>
    </citation>
    <scope>NUCLEOTIDE SEQUENCE</scope>
    <source>
        <strain evidence="2">160909Yilan</strain>
    </source>
</reference>
<dbReference type="PANTHER" id="PTHR38926:SF5">
    <property type="entry name" value="F-BOX AND LEUCINE-RICH REPEAT PROTEIN 6"/>
    <property type="match status" value="1"/>
</dbReference>
<dbReference type="Proteomes" id="UP000623467">
    <property type="component" value="Unassembled WGS sequence"/>
</dbReference>
<proteinExistence type="predicted"/>
<accession>A0A8H6YEG4</accession>
<dbReference type="Pfam" id="PF12937">
    <property type="entry name" value="F-box-like"/>
    <property type="match status" value="1"/>
</dbReference>
<evidence type="ECO:0000313" key="2">
    <source>
        <dbReference type="EMBL" id="KAF7357479.1"/>
    </source>
</evidence>
<dbReference type="InterPro" id="IPR001810">
    <property type="entry name" value="F-box_dom"/>
</dbReference>
<dbReference type="SUPFAM" id="SSF52047">
    <property type="entry name" value="RNI-like"/>
    <property type="match status" value="1"/>
</dbReference>
<comment type="caution">
    <text evidence="2">The sequence shown here is derived from an EMBL/GenBank/DDBJ whole genome shotgun (WGS) entry which is preliminary data.</text>
</comment>
<dbReference type="Gene3D" id="1.20.1280.50">
    <property type="match status" value="1"/>
</dbReference>
<keyword evidence="3" id="KW-1185">Reference proteome</keyword>
<dbReference type="EMBL" id="JACAZH010000010">
    <property type="protein sequence ID" value="KAF7357479.1"/>
    <property type="molecule type" value="Genomic_DNA"/>
</dbReference>
<name>A0A8H6YEG4_9AGAR</name>
<feature type="domain" description="F-box" evidence="1">
    <location>
        <begin position="69"/>
        <end position="117"/>
    </location>
</feature>